<organism evidence="2 3">
    <name type="scientific">Knufia obscura</name>
    <dbReference type="NCBI Taxonomy" id="1635080"/>
    <lineage>
        <taxon>Eukaryota</taxon>
        <taxon>Fungi</taxon>
        <taxon>Dikarya</taxon>
        <taxon>Ascomycota</taxon>
        <taxon>Pezizomycotina</taxon>
        <taxon>Eurotiomycetes</taxon>
        <taxon>Chaetothyriomycetidae</taxon>
        <taxon>Chaetothyriales</taxon>
        <taxon>Trichomeriaceae</taxon>
        <taxon>Knufia</taxon>
    </lineage>
</organism>
<keyword evidence="3" id="KW-1185">Reference proteome</keyword>
<dbReference type="Gene3D" id="3.30.160.60">
    <property type="entry name" value="Classic Zinc Finger"/>
    <property type="match status" value="1"/>
</dbReference>
<feature type="compositionally biased region" description="Basic and acidic residues" evidence="1">
    <location>
        <begin position="129"/>
        <end position="155"/>
    </location>
</feature>
<feature type="region of interest" description="Disordered" evidence="1">
    <location>
        <begin position="129"/>
        <end position="169"/>
    </location>
</feature>
<comment type="caution">
    <text evidence="2">The sequence shown here is derived from an EMBL/GenBank/DDBJ whole genome shotgun (WGS) entry which is preliminary data.</text>
</comment>
<protein>
    <recommendedName>
        <fullName evidence="4">C2H2-type domain-containing protein</fullName>
    </recommendedName>
</protein>
<sequence length="169" mass="19333">MSVRDFYSMSWETPQYDTADNGSNYGSFSSNQLRAQNVPRSAFADGTIAPEVLSRNPAISSRQTPVQRTASGIDFEDRTQIPPSRTTRYYCEVPDCIDENTGLRSSVGRKADLKRHMQSVHDKPHIDCKYKKCDRKGDNGFRRQDHYREHLRGYHSEPSPEASTRRRGS</sequence>
<dbReference type="GeneID" id="89998830"/>
<dbReference type="Proteomes" id="UP001334248">
    <property type="component" value="Unassembled WGS sequence"/>
</dbReference>
<accession>A0ABR0RRE5</accession>
<dbReference type="RefSeq" id="XP_064730905.1">
    <property type="nucleotide sequence ID" value="XM_064873801.1"/>
</dbReference>
<dbReference type="EMBL" id="JAVHJV010000005">
    <property type="protein sequence ID" value="KAK5942815.1"/>
    <property type="molecule type" value="Genomic_DNA"/>
</dbReference>
<reference evidence="2 3" key="1">
    <citation type="journal article" date="2023" name="Res Sq">
        <title>Genomic and morphological characterization of Knufia obscura isolated from the Mars 2020 spacecraft assembly facility.</title>
        <authorList>
            <person name="Chander A.M."/>
            <person name="Teixeira M.M."/>
            <person name="Singh N.K."/>
            <person name="Williams M.P."/>
            <person name="Parker C.W."/>
            <person name="Leo P."/>
            <person name="Stajich J.E."/>
            <person name="Torok T."/>
            <person name="Tighe S."/>
            <person name="Mason C.E."/>
            <person name="Venkateswaran K."/>
        </authorList>
    </citation>
    <scope>NUCLEOTIDE SEQUENCE [LARGE SCALE GENOMIC DNA]</scope>
    <source>
        <strain evidence="2 3">CCFEE 5817</strain>
    </source>
</reference>
<feature type="compositionally biased region" description="Polar residues" evidence="1">
    <location>
        <begin position="59"/>
        <end position="70"/>
    </location>
</feature>
<evidence type="ECO:0000313" key="3">
    <source>
        <dbReference type="Proteomes" id="UP001334248"/>
    </source>
</evidence>
<evidence type="ECO:0000313" key="2">
    <source>
        <dbReference type="EMBL" id="KAK5942815.1"/>
    </source>
</evidence>
<evidence type="ECO:0008006" key="4">
    <source>
        <dbReference type="Google" id="ProtNLM"/>
    </source>
</evidence>
<proteinExistence type="predicted"/>
<evidence type="ECO:0000256" key="1">
    <source>
        <dbReference type="SAM" id="MobiDB-lite"/>
    </source>
</evidence>
<gene>
    <name evidence="2" type="ORF">PMZ80_005381</name>
</gene>
<feature type="region of interest" description="Disordered" evidence="1">
    <location>
        <begin position="59"/>
        <end position="81"/>
    </location>
</feature>
<name>A0ABR0RRE5_9EURO</name>